<evidence type="ECO:0000313" key="7">
    <source>
        <dbReference type="Proteomes" id="UP000018466"/>
    </source>
</evidence>
<dbReference type="InterPro" id="IPR003593">
    <property type="entry name" value="AAA+_ATPase"/>
</dbReference>
<evidence type="ECO:0000313" key="6">
    <source>
        <dbReference type="EMBL" id="EHO16656.1"/>
    </source>
</evidence>
<organism evidence="6 7">
    <name type="scientific">Stomatobaculum longum</name>
    <dbReference type="NCBI Taxonomy" id="796942"/>
    <lineage>
        <taxon>Bacteria</taxon>
        <taxon>Bacillati</taxon>
        <taxon>Bacillota</taxon>
        <taxon>Clostridia</taxon>
        <taxon>Lachnospirales</taxon>
        <taxon>Lachnospiraceae</taxon>
        <taxon>Stomatobaculum</taxon>
    </lineage>
</organism>
<dbReference type="PROSITE" id="PS00211">
    <property type="entry name" value="ABC_TRANSPORTER_1"/>
    <property type="match status" value="1"/>
</dbReference>
<dbReference type="SUPFAM" id="SSF52540">
    <property type="entry name" value="P-loop containing nucleoside triphosphate hydrolases"/>
    <property type="match status" value="1"/>
</dbReference>
<dbReference type="GeneID" id="86941103"/>
<dbReference type="SMART" id="SM00382">
    <property type="entry name" value="AAA"/>
    <property type="match status" value="1"/>
</dbReference>
<comment type="similarity">
    <text evidence="1">Belongs to the ABC transporter superfamily.</text>
</comment>
<dbReference type="CDD" id="cd03264">
    <property type="entry name" value="ABC_drug_resistance_like"/>
    <property type="match status" value="1"/>
</dbReference>
<dbReference type="GO" id="GO:0016887">
    <property type="term" value="F:ATP hydrolysis activity"/>
    <property type="evidence" value="ECO:0007669"/>
    <property type="project" value="InterPro"/>
</dbReference>
<dbReference type="InterPro" id="IPR027417">
    <property type="entry name" value="P-loop_NTPase"/>
</dbReference>
<name>A0AA36Y4Q4_9FIRM</name>
<evidence type="ECO:0000256" key="3">
    <source>
        <dbReference type="ARBA" id="ARBA00022741"/>
    </source>
</evidence>
<dbReference type="Proteomes" id="UP000018466">
    <property type="component" value="Unassembled WGS sequence"/>
</dbReference>
<dbReference type="PROSITE" id="PS50893">
    <property type="entry name" value="ABC_TRANSPORTER_2"/>
    <property type="match status" value="1"/>
</dbReference>
<evidence type="ECO:0000256" key="4">
    <source>
        <dbReference type="ARBA" id="ARBA00022840"/>
    </source>
</evidence>
<keyword evidence="4" id="KW-0067">ATP-binding</keyword>
<dbReference type="GO" id="GO:0005524">
    <property type="term" value="F:ATP binding"/>
    <property type="evidence" value="ECO:0007669"/>
    <property type="project" value="UniProtKB-KW"/>
</dbReference>
<sequence length="296" mass="32998">MELELKGLTKKYREKIAVNHVSAVFRPGTYGMLGANGAGKTTLMRMICDVLTPSSGEITVNGNRISAMGENYRALLGYLPQNFGYYPDYTAKEFMHYIAALKGIPKTAAKNQTRQLLELVSLKSVSDRKIKTFSGGMKQRLGIAQAILGNPKILILDEPTAGLDPKERARFRNLIADFAKDKIVILSTHIVLDVEYIADHILLMKQGSFLLSGSTQELAHEIDGKVWTCTVTKESLNNLNERYTIVNLHHTSSELAVIRIVADERPQSDATAVEPTLEDLYLYHFQGEEREVLKNA</sequence>
<dbReference type="RefSeq" id="WP_009533187.1">
    <property type="nucleotide sequence ID" value="NZ_JH590863.1"/>
</dbReference>
<evidence type="ECO:0000259" key="5">
    <source>
        <dbReference type="PROSITE" id="PS50893"/>
    </source>
</evidence>
<dbReference type="InterPro" id="IPR003439">
    <property type="entry name" value="ABC_transporter-like_ATP-bd"/>
</dbReference>
<proteinExistence type="inferred from homology"/>
<feature type="domain" description="ABC transporter" evidence="5">
    <location>
        <begin position="3"/>
        <end position="231"/>
    </location>
</feature>
<keyword evidence="3" id="KW-0547">Nucleotide-binding</keyword>
<evidence type="ECO:0000256" key="1">
    <source>
        <dbReference type="ARBA" id="ARBA00005417"/>
    </source>
</evidence>
<dbReference type="PANTHER" id="PTHR43335">
    <property type="entry name" value="ABC TRANSPORTER, ATP-BINDING PROTEIN"/>
    <property type="match status" value="1"/>
</dbReference>
<dbReference type="AlphaFoldDB" id="A0AA36Y4Q4"/>
<dbReference type="Gene3D" id="3.40.50.300">
    <property type="entry name" value="P-loop containing nucleotide triphosphate hydrolases"/>
    <property type="match status" value="1"/>
</dbReference>
<dbReference type="EMBL" id="AGEL01000007">
    <property type="protein sequence ID" value="EHO16656.1"/>
    <property type="molecule type" value="Genomic_DNA"/>
</dbReference>
<keyword evidence="7" id="KW-1185">Reference proteome</keyword>
<comment type="caution">
    <text evidence="6">The sequence shown here is derived from an EMBL/GenBank/DDBJ whole genome shotgun (WGS) entry which is preliminary data.</text>
</comment>
<accession>A0AA36Y4Q4</accession>
<keyword evidence="2" id="KW-0813">Transport</keyword>
<gene>
    <name evidence="6" type="ORF">HMPREF9623_01355</name>
</gene>
<evidence type="ECO:0000256" key="2">
    <source>
        <dbReference type="ARBA" id="ARBA00022448"/>
    </source>
</evidence>
<dbReference type="PANTHER" id="PTHR43335:SF2">
    <property type="entry name" value="ABC TRANSPORTER, ATP-BINDING PROTEIN"/>
    <property type="match status" value="1"/>
</dbReference>
<protein>
    <recommendedName>
        <fullName evidence="5">ABC transporter domain-containing protein</fullName>
    </recommendedName>
</protein>
<dbReference type="InterPro" id="IPR017871">
    <property type="entry name" value="ABC_transporter-like_CS"/>
</dbReference>
<reference evidence="6 7" key="1">
    <citation type="submission" date="2011-10" db="EMBL/GenBank/DDBJ databases">
        <title>The Genome Sequence of Lachnospiraceae bacterium ACC2.</title>
        <authorList>
            <consortium name="The Broad Institute Genome Sequencing Platform"/>
            <person name="Earl A."/>
            <person name="Ward D."/>
            <person name="Feldgarden M."/>
            <person name="Gevers D."/>
            <person name="Sizova M."/>
            <person name="Hazen A."/>
            <person name="Epstein S."/>
            <person name="Young S.K."/>
            <person name="Zeng Q."/>
            <person name="Gargeya S."/>
            <person name="Fitzgerald M."/>
            <person name="Haas B."/>
            <person name="Abouelleil A."/>
            <person name="Alvarado L."/>
            <person name="Arachchi H.M."/>
            <person name="Berlin A."/>
            <person name="Brown A."/>
            <person name="Chapman S.B."/>
            <person name="Chen Z."/>
            <person name="Dunbar C."/>
            <person name="Freedman E."/>
            <person name="Gearin G."/>
            <person name="Goldberg J."/>
            <person name="Griggs A."/>
            <person name="Gujja S."/>
            <person name="Heiman D."/>
            <person name="Howarth C."/>
            <person name="Larson L."/>
            <person name="Lui A."/>
            <person name="MacDonald P.J.P."/>
            <person name="Montmayeur A."/>
            <person name="Murphy C."/>
            <person name="Neiman D."/>
            <person name="Pearson M."/>
            <person name="Priest M."/>
            <person name="Roberts A."/>
            <person name="Saif S."/>
            <person name="Shea T."/>
            <person name="Shenoy N."/>
            <person name="Sisk P."/>
            <person name="Stolte C."/>
            <person name="Sykes S."/>
            <person name="Wortman J."/>
            <person name="Nusbaum C."/>
            <person name="Birren B."/>
        </authorList>
    </citation>
    <scope>NUCLEOTIDE SEQUENCE [LARGE SCALE GENOMIC DNA]</scope>
    <source>
        <strain evidence="6 7">ACC2</strain>
    </source>
</reference>
<dbReference type="Pfam" id="PF00005">
    <property type="entry name" value="ABC_tran"/>
    <property type="match status" value="1"/>
</dbReference>